<reference evidence="1" key="2">
    <citation type="submission" date="2014-05" db="EMBL/GenBank/DDBJ databases">
        <title>The genome and life-stage specific transcriptomes of Globodera pallida elucidate key aspects of plant parasitism by a cyst nematode.</title>
        <authorList>
            <person name="Cotton J.A."/>
            <person name="Lilley C.J."/>
            <person name="Jones L.M."/>
            <person name="Kikuchi T."/>
            <person name="Reid A.J."/>
            <person name="Thorpe P."/>
            <person name="Tsai I.J."/>
            <person name="Beasley H."/>
            <person name="Blok V."/>
            <person name="Cock P.J.A."/>
            <person name="Van den Akker S.E."/>
            <person name="Holroyd N."/>
            <person name="Hunt M."/>
            <person name="Mantelin S."/>
            <person name="Naghra H."/>
            <person name="Pain A."/>
            <person name="Palomares-Rius J.E."/>
            <person name="Zarowiecki M."/>
            <person name="Berriman M."/>
            <person name="Jones J.T."/>
            <person name="Urwin P.E."/>
        </authorList>
    </citation>
    <scope>NUCLEOTIDE SEQUENCE [LARGE SCALE GENOMIC DNA]</scope>
    <source>
        <strain evidence="1">Lindley</strain>
    </source>
</reference>
<keyword evidence="1" id="KW-1185">Reference proteome</keyword>
<organism evidence="1 2">
    <name type="scientific">Globodera pallida</name>
    <name type="common">Potato cyst nematode worm</name>
    <name type="synonym">Heterodera pallida</name>
    <dbReference type="NCBI Taxonomy" id="36090"/>
    <lineage>
        <taxon>Eukaryota</taxon>
        <taxon>Metazoa</taxon>
        <taxon>Ecdysozoa</taxon>
        <taxon>Nematoda</taxon>
        <taxon>Chromadorea</taxon>
        <taxon>Rhabditida</taxon>
        <taxon>Tylenchina</taxon>
        <taxon>Tylenchomorpha</taxon>
        <taxon>Tylenchoidea</taxon>
        <taxon>Heteroderidae</taxon>
        <taxon>Heteroderinae</taxon>
        <taxon>Globodera</taxon>
    </lineage>
</organism>
<sequence length="181" mass="20185">MADWVEYRSQLLRAYFASSSPIAPPDSAFHKEFVAFLSRCEAKVVSASNASVKKKLDQHPLTAFAAADGVDGCGGAAVPCNSNGVPEGPFCKYFASNIQLTDKAVDRFQLMRNVPVEAVRQFEHIIALYQRFRNAKNFKKLKKLKQSQLSLPIYQSREEILTKLAENQIGRIFCSSSTHHS</sequence>
<dbReference type="Proteomes" id="UP000050741">
    <property type="component" value="Unassembled WGS sequence"/>
</dbReference>
<reference evidence="1" key="1">
    <citation type="submission" date="2013-12" db="EMBL/GenBank/DDBJ databases">
        <authorList>
            <person name="Aslett M."/>
        </authorList>
    </citation>
    <scope>NUCLEOTIDE SEQUENCE [LARGE SCALE GENOMIC DNA]</scope>
    <source>
        <strain evidence="1">Lindley</strain>
    </source>
</reference>
<accession>A0A183C1W2</accession>
<evidence type="ECO:0000313" key="2">
    <source>
        <dbReference type="WBParaSite" id="GPLIN_000685600"/>
    </source>
</evidence>
<dbReference type="AlphaFoldDB" id="A0A183C1W2"/>
<reference evidence="2" key="3">
    <citation type="submission" date="2016-06" db="UniProtKB">
        <authorList>
            <consortium name="WormBaseParasite"/>
        </authorList>
    </citation>
    <scope>IDENTIFICATION</scope>
</reference>
<protein>
    <submittedName>
        <fullName evidence="2">Uncharacterized protein</fullName>
    </submittedName>
</protein>
<proteinExistence type="predicted"/>
<name>A0A183C1W2_GLOPA</name>
<dbReference type="WBParaSite" id="GPLIN_000685600">
    <property type="protein sequence ID" value="GPLIN_000685600"/>
    <property type="gene ID" value="GPLIN_000685600"/>
</dbReference>
<evidence type="ECO:0000313" key="1">
    <source>
        <dbReference type="Proteomes" id="UP000050741"/>
    </source>
</evidence>